<dbReference type="PANTHER" id="PTHR47349:SF1">
    <property type="entry name" value="AER328WP"/>
    <property type="match status" value="1"/>
</dbReference>
<dbReference type="InterPro" id="IPR058934">
    <property type="entry name" value="YMC020W-like"/>
</dbReference>
<comment type="caution">
    <text evidence="3">The sequence shown here is derived from an EMBL/GenBank/DDBJ whole genome shotgun (WGS) entry which is preliminary data.</text>
</comment>
<sequence length="372" mass="41775">MKFTNEAEKAIISWAKDNQMDVAIQKIALEKDGKIFDRVEFFFEIMSKWKSEIEKADFIFIAAHSQGTPVSILLLSKLFEYGIINPNKKIGILAMAGINNGPYLGVDQTFLVRAYSAIENESMLELFQFQNFASSQSKKYLEAIRIIISYGVKICYIGSINDQMVPLYSSIASHVYHPYIYRAVYIDGGSNTPDFVSRVVSLSTWLLNIGYSDHGVIKEISHALAGPLTGGGHSKIYNDINVYKTALDFILKTTDFNGWSYTGPSGSTTKYQLSPSSSSPTAAASADGGKAEKIPEMCQQPVRFEEFDIKRIGSNPYNLPWCTRGLFHEVLKRIPEGDKQIEMVFKEFGEWNPESKALKDIKYRLNGIRAKL</sequence>
<evidence type="ECO:0000259" key="2">
    <source>
        <dbReference type="Pfam" id="PF26147"/>
    </source>
</evidence>
<organism evidence="3 4">
    <name type="scientific">Candida boidinii</name>
    <name type="common">Yeast</name>
    <dbReference type="NCBI Taxonomy" id="5477"/>
    <lineage>
        <taxon>Eukaryota</taxon>
        <taxon>Fungi</taxon>
        <taxon>Dikarya</taxon>
        <taxon>Ascomycota</taxon>
        <taxon>Saccharomycotina</taxon>
        <taxon>Pichiomycetes</taxon>
        <taxon>Pichiales</taxon>
        <taxon>Pichiaceae</taxon>
        <taxon>Ogataea</taxon>
        <taxon>Ogataea/Candida clade</taxon>
    </lineage>
</organism>
<dbReference type="InterPro" id="IPR058933">
    <property type="entry name" value="YMC020W-like_ab_hydrolase"/>
</dbReference>
<feature type="region of interest" description="Disordered" evidence="1">
    <location>
        <begin position="265"/>
        <end position="291"/>
    </location>
</feature>
<protein>
    <submittedName>
        <fullName evidence="3">Unnamed protein product</fullName>
    </submittedName>
</protein>
<dbReference type="PANTHER" id="PTHR47349">
    <property type="entry name" value="CHROMOSOME 8, WHOLE GENOME SHOTGUN SEQUENCE"/>
    <property type="match status" value="1"/>
</dbReference>
<dbReference type="Proteomes" id="UP001165120">
    <property type="component" value="Unassembled WGS sequence"/>
</dbReference>
<accession>A0A9W6WIE7</accession>
<proteinExistence type="predicted"/>
<dbReference type="AlphaFoldDB" id="A0A9W6WIE7"/>
<dbReference type="Pfam" id="PF26147">
    <property type="entry name" value="AB_HYDROLASE_YMC0-YMC35"/>
    <property type="match status" value="1"/>
</dbReference>
<evidence type="ECO:0000313" key="4">
    <source>
        <dbReference type="Proteomes" id="UP001165120"/>
    </source>
</evidence>
<reference evidence="3" key="1">
    <citation type="submission" date="2023-04" db="EMBL/GenBank/DDBJ databases">
        <title>Candida boidinii NBRC 10035.</title>
        <authorList>
            <person name="Ichikawa N."/>
            <person name="Sato H."/>
            <person name="Tonouchi N."/>
        </authorList>
    </citation>
    <scope>NUCLEOTIDE SEQUENCE</scope>
    <source>
        <strain evidence="3">NBRC 10035</strain>
    </source>
</reference>
<gene>
    <name evidence="3" type="ORF">Cboi02_000465300</name>
</gene>
<dbReference type="EMBL" id="BSXN01001958">
    <property type="protein sequence ID" value="GME75089.1"/>
    <property type="molecule type" value="Genomic_DNA"/>
</dbReference>
<name>A0A9W6WIE7_CANBO</name>
<feature type="domain" description="YMC020W-like alpha/beta hydrolase" evidence="2">
    <location>
        <begin position="1"/>
        <end position="259"/>
    </location>
</feature>
<evidence type="ECO:0000256" key="1">
    <source>
        <dbReference type="SAM" id="MobiDB-lite"/>
    </source>
</evidence>
<keyword evidence="4" id="KW-1185">Reference proteome</keyword>
<feature type="compositionally biased region" description="Low complexity" evidence="1">
    <location>
        <begin position="274"/>
        <end position="286"/>
    </location>
</feature>
<evidence type="ECO:0000313" key="3">
    <source>
        <dbReference type="EMBL" id="GME75089.1"/>
    </source>
</evidence>